<keyword evidence="2 5" id="KW-0812">Transmembrane</keyword>
<dbReference type="Pfam" id="PF07584">
    <property type="entry name" value="BatA"/>
    <property type="match status" value="1"/>
</dbReference>
<dbReference type="InterPro" id="IPR036465">
    <property type="entry name" value="vWFA_dom_sf"/>
</dbReference>
<feature type="domain" description="VWFA" evidence="6">
    <location>
        <begin position="87"/>
        <end position="277"/>
    </location>
</feature>
<dbReference type="PANTHER" id="PTHR22550">
    <property type="entry name" value="SPORE GERMINATION PROTEIN"/>
    <property type="match status" value="1"/>
</dbReference>
<dbReference type="Gene3D" id="3.40.50.410">
    <property type="entry name" value="von Willebrand factor, type A domain"/>
    <property type="match status" value="1"/>
</dbReference>
<name>A0A3G8ZL41_9ACTN</name>
<feature type="transmembrane region" description="Helical" evidence="5">
    <location>
        <begin position="6"/>
        <end position="25"/>
    </location>
</feature>
<dbReference type="Proteomes" id="UP000268084">
    <property type="component" value="Chromosome"/>
</dbReference>
<dbReference type="EMBL" id="CP034170">
    <property type="protein sequence ID" value="AZI58042.1"/>
    <property type="molecule type" value="Genomic_DNA"/>
</dbReference>
<dbReference type="InterPro" id="IPR050768">
    <property type="entry name" value="UPF0353/GerABKA_families"/>
</dbReference>
<keyword evidence="1" id="KW-1003">Cell membrane</keyword>
<dbReference type="InterPro" id="IPR024163">
    <property type="entry name" value="Aerotolerance_reg_N"/>
</dbReference>
<protein>
    <submittedName>
        <fullName evidence="7">VWA domain-containing protein</fullName>
    </submittedName>
</protein>
<dbReference type="PROSITE" id="PS50234">
    <property type="entry name" value="VWFA"/>
    <property type="match status" value="1"/>
</dbReference>
<organism evidence="7 8">
    <name type="scientific">Nakamurella antarctica</name>
    <dbReference type="NCBI Taxonomy" id="1902245"/>
    <lineage>
        <taxon>Bacteria</taxon>
        <taxon>Bacillati</taxon>
        <taxon>Actinomycetota</taxon>
        <taxon>Actinomycetes</taxon>
        <taxon>Nakamurellales</taxon>
        <taxon>Nakamurellaceae</taxon>
        <taxon>Nakamurella</taxon>
    </lineage>
</organism>
<proteinExistence type="predicted"/>
<sequence length="317" mass="33810">MKFAHPWWLGLGGVVLILLLGYIFVSARKKRHLLRFSSYELLEKVAPTRPGPLRHLPTAFMLIGMCLLTVAVASPTEEVKVPRNRATVMLAIDVSLSMESTDVAPNRITAAQEAATQFAQDLTPDVNLGIIAFAGVATVLLSPTTDRAQAEQAIADLKLDQRTATGEAIISGLQAIDVFTKTISGAEGPPPARIVLMSDGKQTTGRDVFEAAQRAADQSVPISTIAFGTQGGSVSIEGKDQPVPVDEESMREIARISNGDFHSAASAAELKTVYSQLGEQIGFELKEQDNSRPWLIAGTLAVLLAGAASLVITQRIP</sequence>
<dbReference type="PANTHER" id="PTHR22550:SF5">
    <property type="entry name" value="LEUCINE ZIPPER PROTEIN 4"/>
    <property type="match status" value="1"/>
</dbReference>
<dbReference type="SMART" id="SM00327">
    <property type="entry name" value="VWA"/>
    <property type="match status" value="1"/>
</dbReference>
<evidence type="ECO:0000256" key="5">
    <source>
        <dbReference type="SAM" id="Phobius"/>
    </source>
</evidence>
<keyword evidence="8" id="KW-1185">Reference proteome</keyword>
<dbReference type="SUPFAM" id="SSF53300">
    <property type="entry name" value="vWA-like"/>
    <property type="match status" value="1"/>
</dbReference>
<dbReference type="OrthoDB" id="8882959at2"/>
<dbReference type="AlphaFoldDB" id="A0A3G8ZL41"/>
<feature type="transmembrane region" description="Helical" evidence="5">
    <location>
        <begin position="294"/>
        <end position="313"/>
    </location>
</feature>
<accession>A0A3G8ZL41</accession>
<gene>
    <name evidence="7" type="ORF">EH165_07690</name>
</gene>
<dbReference type="KEGG" id="nak:EH165_07690"/>
<evidence type="ECO:0000313" key="7">
    <source>
        <dbReference type="EMBL" id="AZI58042.1"/>
    </source>
</evidence>
<evidence type="ECO:0000259" key="6">
    <source>
        <dbReference type="PROSITE" id="PS50234"/>
    </source>
</evidence>
<dbReference type="NCBIfam" id="NF010238">
    <property type="entry name" value="PRK13685.1"/>
    <property type="match status" value="1"/>
</dbReference>
<dbReference type="RefSeq" id="WP_124798952.1">
    <property type="nucleotide sequence ID" value="NZ_CP034170.1"/>
</dbReference>
<evidence type="ECO:0000256" key="1">
    <source>
        <dbReference type="ARBA" id="ARBA00022475"/>
    </source>
</evidence>
<keyword evidence="4 5" id="KW-0472">Membrane</keyword>
<evidence type="ECO:0000256" key="2">
    <source>
        <dbReference type="ARBA" id="ARBA00022692"/>
    </source>
</evidence>
<evidence type="ECO:0000256" key="3">
    <source>
        <dbReference type="ARBA" id="ARBA00022989"/>
    </source>
</evidence>
<evidence type="ECO:0000256" key="4">
    <source>
        <dbReference type="ARBA" id="ARBA00023136"/>
    </source>
</evidence>
<reference evidence="7 8" key="1">
    <citation type="submission" date="2018-11" db="EMBL/GenBank/DDBJ databases">
        <authorList>
            <person name="Da X."/>
        </authorList>
    </citation>
    <scope>NUCLEOTIDE SEQUENCE [LARGE SCALE GENOMIC DNA]</scope>
    <source>
        <strain evidence="7 8">S14-144</strain>
    </source>
</reference>
<reference evidence="7 8" key="2">
    <citation type="submission" date="2018-12" db="EMBL/GenBank/DDBJ databases">
        <title>Nakamurella antarcticus sp. nov., isolated from Antarctica South Shetland Islands soil.</title>
        <authorList>
            <person name="Peng F."/>
        </authorList>
    </citation>
    <scope>NUCLEOTIDE SEQUENCE [LARGE SCALE GENOMIC DNA]</scope>
    <source>
        <strain evidence="7 8">S14-144</strain>
    </source>
</reference>
<keyword evidence="3 5" id="KW-1133">Transmembrane helix</keyword>
<dbReference type="InterPro" id="IPR002035">
    <property type="entry name" value="VWF_A"/>
</dbReference>
<dbReference type="Pfam" id="PF13519">
    <property type="entry name" value="VWA_2"/>
    <property type="match status" value="1"/>
</dbReference>
<evidence type="ECO:0000313" key="8">
    <source>
        <dbReference type="Proteomes" id="UP000268084"/>
    </source>
</evidence>